<name>A0A1V6C855_UNCT6</name>
<dbReference type="AlphaFoldDB" id="A0A1V6C855"/>
<comment type="caution">
    <text evidence="1">The sequence shown here is derived from an EMBL/GenBank/DDBJ whole genome shotgun (WGS) entry which is preliminary data.</text>
</comment>
<dbReference type="Proteomes" id="UP000485562">
    <property type="component" value="Unassembled WGS sequence"/>
</dbReference>
<dbReference type="EMBL" id="MWDQ01000103">
    <property type="protein sequence ID" value="OQB73010.1"/>
    <property type="molecule type" value="Genomic_DNA"/>
</dbReference>
<protein>
    <submittedName>
        <fullName evidence="1">Uncharacterized protein</fullName>
    </submittedName>
</protein>
<proteinExistence type="predicted"/>
<gene>
    <name evidence="1" type="ORF">BWX89_01126</name>
</gene>
<sequence>MDSETILNKTKDLLEKSSKLTYVNNIFMGDRQQIYGDSYPCIVLETTSDRMSSILEGNIQENSFVIQIIPALLIRDREKALIGDKTNKGILDFIGDIKDTLYAEYPSLDNTCLHFSLSVPSIADFPDMTGKFAIVEMTVIYREII</sequence>
<organism evidence="1">
    <name type="scientific">candidate division TA06 bacterium ADurb.Bin131</name>
    <dbReference type="NCBI Taxonomy" id="1852827"/>
    <lineage>
        <taxon>Bacteria</taxon>
        <taxon>Bacteria division TA06</taxon>
    </lineage>
</organism>
<evidence type="ECO:0000313" key="1">
    <source>
        <dbReference type="EMBL" id="OQB73010.1"/>
    </source>
</evidence>
<reference evidence="1" key="1">
    <citation type="submission" date="2017-02" db="EMBL/GenBank/DDBJ databases">
        <title>Delving into the versatile metabolic prowess of the omnipresent phylum Bacteroidetes.</title>
        <authorList>
            <person name="Nobu M.K."/>
            <person name="Mei R."/>
            <person name="Narihiro T."/>
            <person name="Kuroda K."/>
            <person name="Liu W.-T."/>
        </authorList>
    </citation>
    <scope>NUCLEOTIDE SEQUENCE</scope>
    <source>
        <strain evidence="1">ADurb.Bin131</strain>
    </source>
</reference>
<accession>A0A1V6C855</accession>